<dbReference type="InterPro" id="IPR044855">
    <property type="entry name" value="CoA-Trfase_III_dom3_sf"/>
</dbReference>
<organism evidence="1 2">
    <name type="scientific">Cupriavidus gilardii J11</name>
    <dbReference type="NCBI Taxonomy" id="936133"/>
    <lineage>
        <taxon>Bacteria</taxon>
        <taxon>Pseudomonadati</taxon>
        <taxon>Pseudomonadota</taxon>
        <taxon>Betaproteobacteria</taxon>
        <taxon>Burkholderiales</taxon>
        <taxon>Burkholderiaceae</taxon>
        <taxon>Cupriavidus</taxon>
    </lineage>
</organism>
<dbReference type="SUPFAM" id="SSF89796">
    <property type="entry name" value="CoA-transferase family III (CaiB/BaiF)"/>
    <property type="match status" value="1"/>
</dbReference>
<dbReference type="PANTHER" id="PTHR48228">
    <property type="entry name" value="SUCCINYL-COA--D-CITRAMALATE COA-TRANSFERASE"/>
    <property type="match status" value="1"/>
</dbReference>
<reference evidence="1 2" key="1">
    <citation type="submission" date="2019-07" db="EMBL/GenBank/DDBJ databases">
        <title>Genome sequencing of lignin-degrading bacterial isolates.</title>
        <authorList>
            <person name="Gladden J."/>
        </authorList>
    </citation>
    <scope>NUCLEOTIDE SEQUENCE [LARGE SCALE GENOMIC DNA]</scope>
    <source>
        <strain evidence="1 2">J11</strain>
    </source>
</reference>
<dbReference type="OrthoDB" id="8523055at2"/>
<evidence type="ECO:0000313" key="2">
    <source>
        <dbReference type="Proteomes" id="UP000318141"/>
    </source>
</evidence>
<dbReference type="Gene3D" id="3.30.1540.10">
    <property type="entry name" value="formyl-coa transferase, domain 3"/>
    <property type="match status" value="1"/>
</dbReference>
<dbReference type="InterPro" id="IPR023606">
    <property type="entry name" value="CoA-Trfase_III_dom_1_sf"/>
</dbReference>
<gene>
    <name evidence="1" type="ORF">L602_001000000660</name>
</gene>
<dbReference type="InterPro" id="IPR003673">
    <property type="entry name" value="CoA-Trfase_fam_III"/>
</dbReference>
<sequence length="380" mass="40411">MSRDRTAAQDVARAALPPLHGVTVVDFSELLPGPFFTQNLAELGATVIKIERPPHGDNVRRMGPGVFHAVNRGKRSLLVDLRGEAGRAEVLALLEDADVLVESYRPGVMARFGLDADTLRARFPRLVYVSLSGYGQQGPWAALPGHDINYLAACGALAVSGEPGGGPASGFGLPLADLCGAMYALSSTLAALLQRQHSGVGQHLDVALADCTLHWMNARFGAWREAGANTLTAQREMTLVKPAYGAFRCRDGHYLSVAALEDHFWVRLCGTLPLSPFDGEPWRDLKARKTDAGRINARLAQVLAGMDRDTAFELLSRADVPATPVVEPCDVAALAQFVERGKFVGAGEDSLPLARFPVAMEGVDADALGGAPGLDSGRVV</sequence>
<dbReference type="InterPro" id="IPR050509">
    <property type="entry name" value="CoA-transferase_III"/>
</dbReference>
<accession>A0A562BUD3</accession>
<name>A0A562BUD3_9BURK</name>
<evidence type="ECO:0000313" key="1">
    <source>
        <dbReference type="EMBL" id="TWG88867.1"/>
    </source>
</evidence>
<protein>
    <submittedName>
        <fullName evidence="1">Crotonobetainyl-CoA:carnitine CoA-transferase CaiB-like acyl-CoA transferase</fullName>
    </submittedName>
</protein>
<dbReference type="EMBL" id="VLJN01000002">
    <property type="protein sequence ID" value="TWG88867.1"/>
    <property type="molecule type" value="Genomic_DNA"/>
</dbReference>
<dbReference type="Pfam" id="PF02515">
    <property type="entry name" value="CoA_transf_3"/>
    <property type="match status" value="1"/>
</dbReference>
<proteinExistence type="predicted"/>
<dbReference type="Gene3D" id="3.40.50.10540">
    <property type="entry name" value="Crotonobetainyl-coa:carnitine coa-transferase, domain 1"/>
    <property type="match status" value="1"/>
</dbReference>
<dbReference type="GO" id="GO:0016740">
    <property type="term" value="F:transferase activity"/>
    <property type="evidence" value="ECO:0007669"/>
    <property type="project" value="UniProtKB-KW"/>
</dbReference>
<keyword evidence="1" id="KW-0808">Transferase</keyword>
<dbReference type="PANTHER" id="PTHR48228:SF5">
    <property type="entry name" value="ALPHA-METHYLACYL-COA RACEMASE"/>
    <property type="match status" value="1"/>
</dbReference>
<comment type="caution">
    <text evidence="1">The sequence shown here is derived from an EMBL/GenBank/DDBJ whole genome shotgun (WGS) entry which is preliminary data.</text>
</comment>
<dbReference type="Proteomes" id="UP000318141">
    <property type="component" value="Unassembled WGS sequence"/>
</dbReference>
<dbReference type="AlphaFoldDB" id="A0A562BUD3"/>
<keyword evidence="2" id="KW-1185">Reference proteome</keyword>